<organism evidence="8 9">
    <name type="scientific">Cardamine amara subsp. amara</name>
    <dbReference type="NCBI Taxonomy" id="228776"/>
    <lineage>
        <taxon>Eukaryota</taxon>
        <taxon>Viridiplantae</taxon>
        <taxon>Streptophyta</taxon>
        <taxon>Embryophyta</taxon>
        <taxon>Tracheophyta</taxon>
        <taxon>Spermatophyta</taxon>
        <taxon>Magnoliopsida</taxon>
        <taxon>eudicotyledons</taxon>
        <taxon>Gunneridae</taxon>
        <taxon>Pentapetalae</taxon>
        <taxon>rosids</taxon>
        <taxon>malvids</taxon>
        <taxon>Brassicales</taxon>
        <taxon>Brassicaceae</taxon>
        <taxon>Cardamineae</taxon>
        <taxon>Cardamine</taxon>
    </lineage>
</organism>
<comment type="caution">
    <text evidence="8">The sequence shown here is derived from an EMBL/GenBank/DDBJ whole genome shotgun (WGS) entry which is preliminary data.</text>
</comment>
<dbReference type="GO" id="GO:0003677">
    <property type="term" value="F:DNA binding"/>
    <property type="evidence" value="ECO:0007669"/>
    <property type="project" value="UniProtKB-KW"/>
</dbReference>
<dbReference type="GO" id="GO:0005634">
    <property type="term" value="C:nucleus"/>
    <property type="evidence" value="ECO:0007669"/>
    <property type="project" value="UniProtKB-SubCell"/>
</dbReference>
<dbReference type="AlphaFoldDB" id="A0ABD1AQZ9"/>
<dbReference type="SUPFAM" id="SSF101936">
    <property type="entry name" value="DNA-binding pseudobarrel domain"/>
    <property type="match status" value="1"/>
</dbReference>
<keyword evidence="3" id="KW-0238">DNA-binding</keyword>
<keyword evidence="4" id="KW-0804">Transcription</keyword>
<feature type="compositionally biased region" description="Polar residues" evidence="6">
    <location>
        <begin position="199"/>
        <end position="211"/>
    </location>
</feature>
<dbReference type="Proteomes" id="UP001558713">
    <property type="component" value="Unassembled WGS sequence"/>
</dbReference>
<comment type="subcellular location">
    <subcellularLocation>
        <location evidence="1">Nucleus</location>
    </subcellularLocation>
</comment>
<keyword evidence="2" id="KW-0805">Transcription regulation</keyword>
<evidence type="ECO:0000256" key="2">
    <source>
        <dbReference type="ARBA" id="ARBA00023015"/>
    </source>
</evidence>
<dbReference type="InterPro" id="IPR015300">
    <property type="entry name" value="DNA-bd_pseudobarrel_sf"/>
</dbReference>
<evidence type="ECO:0000256" key="3">
    <source>
        <dbReference type="ARBA" id="ARBA00023125"/>
    </source>
</evidence>
<dbReference type="InterPro" id="IPR003340">
    <property type="entry name" value="B3_DNA-bd"/>
</dbReference>
<name>A0ABD1AQZ9_CARAN</name>
<evidence type="ECO:0000313" key="9">
    <source>
        <dbReference type="Proteomes" id="UP001558713"/>
    </source>
</evidence>
<keyword evidence="9" id="KW-1185">Reference proteome</keyword>
<dbReference type="InterPro" id="IPR005508">
    <property type="entry name" value="At2g31720-like"/>
</dbReference>
<sequence length="386" mass="44614">MISYDDHLTDSVEEKWSRFCMLVDVAIMVYEEDQRRLLLSEKGEESKFHKTDDDSVEEKRIFYLFPRKTRSSLVKGRYTQQNPNGASTSSSLLLDLNKIPTDSETENPQNPSSDLVVYDEEQHKKKGKAKIVSEGYEEKSEKRFSEKKFVSRRYSQQQNYVMNLSGASTSSSSLNLRCFESSLVLFDEKLEMKDPPNPNYQTSPSSCLTENTNRKRRAVSQRKRTGGFKKAKIAPFLCTATEAPEWVFQVIRDMNCYVEEEPRLFFERYLSVSDVKSSLSRLLIPFKKLIRNDFLTNAESRAMANEEDEESAGVGTILVNQRSEKWGLRLKIWFMEKKDSGKGTLNYILNWGWNDVVKGNNLIENSKISLWTFRCRGVLCFALGIE</sequence>
<evidence type="ECO:0000256" key="6">
    <source>
        <dbReference type="SAM" id="MobiDB-lite"/>
    </source>
</evidence>
<dbReference type="EMBL" id="JBANAX010000426">
    <property type="protein sequence ID" value="KAL1209177.1"/>
    <property type="molecule type" value="Genomic_DNA"/>
</dbReference>
<protein>
    <submittedName>
        <fullName evidence="8">B3 domain-containing protein</fullName>
    </submittedName>
</protein>
<dbReference type="PROSITE" id="PS50863">
    <property type="entry name" value="B3"/>
    <property type="match status" value="1"/>
</dbReference>
<feature type="compositionally biased region" description="Polar residues" evidence="6">
    <location>
        <begin position="100"/>
        <end position="113"/>
    </location>
</feature>
<dbReference type="PANTHER" id="PTHR31541:SF34">
    <property type="entry name" value="TF-B3 DOMAIN-CONTAINING PROTEIN"/>
    <property type="match status" value="1"/>
</dbReference>
<evidence type="ECO:0000256" key="1">
    <source>
        <dbReference type="ARBA" id="ARBA00004123"/>
    </source>
</evidence>
<proteinExistence type="predicted"/>
<reference evidence="8 9" key="1">
    <citation type="submission" date="2024-04" db="EMBL/GenBank/DDBJ databases">
        <title>Genome assembly C_amara_ONT_v2.</title>
        <authorList>
            <person name="Yant L."/>
            <person name="Moore C."/>
            <person name="Slenker M."/>
        </authorList>
    </citation>
    <scope>NUCLEOTIDE SEQUENCE [LARGE SCALE GENOMIC DNA]</scope>
    <source>
        <tissue evidence="8">Leaf</tissue>
    </source>
</reference>
<dbReference type="PANTHER" id="PTHR31541">
    <property type="entry name" value="B3 DOMAIN PLANT PROTEIN-RELATED"/>
    <property type="match status" value="1"/>
</dbReference>
<dbReference type="Gene3D" id="2.40.330.10">
    <property type="entry name" value="DNA-binding pseudobarrel domain"/>
    <property type="match status" value="1"/>
</dbReference>
<feature type="region of interest" description="Disordered" evidence="6">
    <location>
        <begin position="100"/>
        <end position="121"/>
    </location>
</feature>
<dbReference type="Pfam" id="PF03754">
    <property type="entry name" value="At2g31720-like"/>
    <property type="match status" value="1"/>
</dbReference>
<gene>
    <name evidence="8" type="ORF">V5N11_008175</name>
</gene>
<evidence type="ECO:0000259" key="7">
    <source>
        <dbReference type="PROSITE" id="PS50863"/>
    </source>
</evidence>
<evidence type="ECO:0000313" key="8">
    <source>
        <dbReference type="EMBL" id="KAL1209177.1"/>
    </source>
</evidence>
<keyword evidence="5" id="KW-0539">Nucleus</keyword>
<accession>A0ABD1AQZ9</accession>
<evidence type="ECO:0000256" key="4">
    <source>
        <dbReference type="ARBA" id="ARBA00023163"/>
    </source>
</evidence>
<feature type="region of interest" description="Disordered" evidence="6">
    <location>
        <begin position="194"/>
        <end position="222"/>
    </location>
</feature>
<evidence type="ECO:0000256" key="5">
    <source>
        <dbReference type="ARBA" id="ARBA00023242"/>
    </source>
</evidence>
<feature type="domain" description="TF-B3" evidence="7">
    <location>
        <begin position="286"/>
        <end position="386"/>
    </location>
</feature>